<feature type="chain" id="PRO_5026317260" evidence="1">
    <location>
        <begin position="21"/>
        <end position="321"/>
    </location>
</feature>
<reference evidence="3 4" key="1">
    <citation type="submission" date="2020-03" db="EMBL/GenBank/DDBJ databases">
        <title>Genomic analysis of Bacteroides faecium CBA7301.</title>
        <authorList>
            <person name="Kim J."/>
            <person name="Roh S.W."/>
        </authorList>
    </citation>
    <scope>NUCLEOTIDE SEQUENCE [LARGE SCALE GENOMIC DNA]</scope>
    <source>
        <strain evidence="3 4">CBA7301</strain>
    </source>
</reference>
<dbReference type="KEGG" id="bfc:BacF7301_17090"/>
<evidence type="ECO:0000313" key="4">
    <source>
        <dbReference type="Proteomes" id="UP000501780"/>
    </source>
</evidence>
<feature type="signal peptide" evidence="1">
    <location>
        <begin position="1"/>
        <end position="20"/>
    </location>
</feature>
<evidence type="ECO:0000259" key="2">
    <source>
        <dbReference type="Pfam" id="PF19572"/>
    </source>
</evidence>
<dbReference type="InterPro" id="IPR045741">
    <property type="entry name" value="PorV"/>
</dbReference>
<protein>
    <submittedName>
        <fullName evidence="3">PorV/PorQ family protein</fullName>
    </submittedName>
</protein>
<evidence type="ECO:0000256" key="1">
    <source>
        <dbReference type="SAM" id="SignalP"/>
    </source>
</evidence>
<dbReference type="Gene3D" id="2.40.160.60">
    <property type="entry name" value="Outer membrane protein transport protein (OMPP1/FadL/TodX)"/>
    <property type="match status" value="2"/>
</dbReference>
<feature type="domain" description="Type IX secretion system protein PorV" evidence="2">
    <location>
        <begin position="32"/>
        <end position="243"/>
    </location>
</feature>
<organism evidence="3 4">
    <name type="scientific">Bacteroides faecium</name>
    <dbReference type="NCBI Taxonomy" id="2715212"/>
    <lineage>
        <taxon>Bacteria</taxon>
        <taxon>Pseudomonadati</taxon>
        <taxon>Bacteroidota</taxon>
        <taxon>Bacteroidia</taxon>
        <taxon>Bacteroidales</taxon>
        <taxon>Bacteroidaceae</taxon>
        <taxon>Bacteroides</taxon>
    </lineage>
</organism>
<dbReference type="NCBIfam" id="NF033709">
    <property type="entry name" value="PorV_fam"/>
    <property type="match status" value="1"/>
</dbReference>
<gene>
    <name evidence="3" type="ORF">BacF7301_17090</name>
</gene>
<keyword evidence="4" id="KW-1185">Reference proteome</keyword>
<sequence>MKRVKHFLLVSCIFPVLAGAQDRASTYLLELTPSAYFLELTPDAQSAGMAGTGLAITDNGSTAIFHNASTLAFSMETMGTSYSYADLNKDYALHSASIFYKIGREGKHGFMVGFRHFRSPKQEVDGGPNIGFRPYIWDLEAGYFRNVAKNLSLSLTLRYLQSKSWQSADSKNSVCLDFGATYHRNMALLDEMASWSIGFQAANIGKKLDGYKLPAKLGLGGAIDLPFSMENRLQVALDFNYLLPSEIRHLQTSVGAEYNFLKYAVVRAGYHFEDKDKGMGNYGTLGCGINFWPIRVDFSHALADKDSFMHHTWQLGVGIVF</sequence>
<dbReference type="EMBL" id="CP050831">
    <property type="protein sequence ID" value="QIU95761.1"/>
    <property type="molecule type" value="Genomic_DNA"/>
</dbReference>
<dbReference type="SUPFAM" id="SSF56935">
    <property type="entry name" value="Porins"/>
    <property type="match status" value="1"/>
</dbReference>
<proteinExistence type="predicted"/>
<accession>A0A6H0KRV5</accession>
<dbReference type="RefSeq" id="WP_167964670.1">
    <property type="nucleotide sequence ID" value="NZ_CP050831.1"/>
</dbReference>
<keyword evidence="1" id="KW-0732">Signal</keyword>
<dbReference type="Pfam" id="PF19572">
    <property type="entry name" value="PorV"/>
    <property type="match status" value="1"/>
</dbReference>
<evidence type="ECO:0000313" key="3">
    <source>
        <dbReference type="EMBL" id="QIU95761.1"/>
    </source>
</evidence>
<name>A0A6H0KRV5_9BACE</name>
<dbReference type="Proteomes" id="UP000501780">
    <property type="component" value="Chromosome"/>
</dbReference>
<dbReference type="AlphaFoldDB" id="A0A6H0KRV5"/>